<dbReference type="InterPro" id="IPR007459">
    <property type="entry name" value="DNA_pol3_chi"/>
</dbReference>
<dbReference type="GO" id="GO:0006260">
    <property type="term" value="P:DNA replication"/>
    <property type="evidence" value="ECO:0007669"/>
    <property type="project" value="InterPro"/>
</dbReference>
<dbReference type="SUPFAM" id="SSF102400">
    <property type="entry name" value="DNA polymerase III chi subunit"/>
    <property type="match status" value="1"/>
</dbReference>
<dbReference type="EMBL" id="JDST02000014">
    <property type="protein sequence ID" value="KFB77886.1"/>
    <property type="molecule type" value="Genomic_DNA"/>
</dbReference>
<accession>A0A080MA66</accession>
<dbReference type="Proteomes" id="UP000509684">
    <property type="component" value="Chromosome"/>
</dbReference>
<dbReference type="GO" id="GO:0003887">
    <property type="term" value="F:DNA-directed DNA polymerase activity"/>
    <property type="evidence" value="ECO:0007669"/>
    <property type="project" value="InterPro"/>
</dbReference>
<dbReference type="GO" id="GO:0003677">
    <property type="term" value="F:DNA binding"/>
    <property type="evidence" value="ECO:0007669"/>
    <property type="project" value="InterPro"/>
</dbReference>
<evidence type="ECO:0000313" key="4">
    <source>
        <dbReference type="Proteomes" id="UP000509684"/>
    </source>
</evidence>
<dbReference type="Proteomes" id="UP000021315">
    <property type="component" value="Unassembled WGS sequence"/>
</dbReference>
<accession>A0A7D5SBU1</accession>
<organism evidence="1 3">
    <name type="scientific">Candidatus Accumulibacter cognatus</name>
    <dbReference type="NCBI Taxonomy" id="2954383"/>
    <lineage>
        <taxon>Bacteria</taxon>
        <taxon>Pseudomonadati</taxon>
        <taxon>Pseudomonadota</taxon>
        <taxon>Betaproteobacteria</taxon>
        <taxon>Candidatus Accumulibacter</taxon>
    </lineage>
</organism>
<evidence type="ECO:0000313" key="3">
    <source>
        <dbReference type="Proteomes" id="UP000021315"/>
    </source>
</evidence>
<protein>
    <submittedName>
        <fullName evidence="1">DNA polymerase III subunit chi</fullName>
    </submittedName>
</protein>
<reference evidence="2" key="3">
    <citation type="submission" date="2020-06" db="EMBL/GenBank/DDBJ databases">
        <authorList>
            <person name="Arumugam K."/>
            <person name="Besarab I."/>
            <person name="Haryono M."/>
            <person name="Bagci C."/>
            <person name="Beier S."/>
            <person name="Buchfink B."/>
            <person name="Gorska A."/>
            <person name="Qiu G."/>
            <person name="Huson D.H."/>
            <person name="Williams R.B."/>
        </authorList>
    </citation>
    <scope>NUCLEOTIDE SEQUENCE</scope>
    <source>
        <strain evidence="2">SSA1</strain>
    </source>
</reference>
<sequence>MTRIFFYHNASDRIAATAALICKALAQKKASLVYAPDAEVAAALDRRLWMYPPTGFIPHVQINSPLAAETPVLIAGELDVLPQDERLFNLAAEVPPGFARFTSLIEVVGQGSEERASGRRRARFYKDRGYDIRYLDLTGKG</sequence>
<dbReference type="RefSeq" id="WP_034945700.1">
    <property type="nucleotide sequence ID" value="NZ_JDST02000014.1"/>
</dbReference>
<keyword evidence="3" id="KW-1185">Reference proteome</keyword>
<proteinExistence type="predicted"/>
<dbReference type="Gene3D" id="3.40.50.10110">
    <property type="entry name" value="DNA polymerase III subunit chi"/>
    <property type="match status" value="1"/>
</dbReference>
<dbReference type="InterPro" id="IPR036768">
    <property type="entry name" value="PolIII_chi_sf"/>
</dbReference>
<reference evidence="2 4" key="2">
    <citation type="journal article" date="2019" name="Microbiome">
        <title>Annotated bacterial chromosomes from frame-shift-corrected long-read metagenomic data.</title>
        <authorList>
            <person name="Arumugam K."/>
            <person name="Bagci C."/>
            <person name="Bessarab I."/>
            <person name="Beier S."/>
            <person name="Buchfink B."/>
            <person name="Gorska A."/>
            <person name="Qiu G."/>
            <person name="Huson D.H."/>
            <person name="Williams R.B.H."/>
        </authorList>
    </citation>
    <scope>NUCLEOTIDE SEQUENCE [LARGE SCALE GENOMIC DNA]</scope>
    <source>
        <strain evidence="2">SSA1</strain>
    </source>
</reference>
<dbReference type="PANTHER" id="PTHR38767:SF1">
    <property type="entry name" value="DNA POLYMERASE III SUBUNIT CHI"/>
    <property type="match status" value="1"/>
</dbReference>
<gene>
    <name evidence="1" type="ORF">AW06_000772</name>
    <name evidence="2" type="ORF">HWD57_00060</name>
</gene>
<dbReference type="KEGG" id="acog:HWD57_00060"/>
<dbReference type="EMBL" id="CP058708">
    <property type="protein sequence ID" value="QLH48364.1"/>
    <property type="molecule type" value="Genomic_DNA"/>
</dbReference>
<evidence type="ECO:0000313" key="1">
    <source>
        <dbReference type="EMBL" id="KFB77886.1"/>
    </source>
</evidence>
<dbReference type="GO" id="GO:0032298">
    <property type="term" value="P:positive regulation of DNA-templated DNA replication initiation"/>
    <property type="evidence" value="ECO:0007669"/>
    <property type="project" value="TreeGrafter"/>
</dbReference>
<dbReference type="Pfam" id="PF04364">
    <property type="entry name" value="DNA_pol3_chi"/>
    <property type="match status" value="1"/>
</dbReference>
<dbReference type="PANTHER" id="PTHR38767">
    <property type="entry name" value="DNA POLYMERASE III SUBUNIT CHI"/>
    <property type="match status" value="1"/>
</dbReference>
<name>A0A080MA66_9PROT</name>
<evidence type="ECO:0000313" key="2">
    <source>
        <dbReference type="EMBL" id="QLH48364.1"/>
    </source>
</evidence>
<dbReference type="AlphaFoldDB" id="A0A080MA66"/>
<reference evidence="1 3" key="1">
    <citation type="submission" date="2014-02" db="EMBL/GenBank/DDBJ databases">
        <title>Expanding our view of genomic diversity in Candidatus Accumulibacter clades.</title>
        <authorList>
            <person name="Skennerton C.T."/>
            <person name="Barr J.J."/>
            <person name="Slater F.R."/>
            <person name="Bond P.L."/>
            <person name="Tyson G.W."/>
        </authorList>
    </citation>
    <scope>NUCLEOTIDE SEQUENCE [LARGE SCALE GENOMIC DNA]</scope>
    <source>
        <strain evidence="3">SK-02</strain>
    </source>
</reference>
<dbReference type="STRING" id="1453999.AW06_000772"/>